<dbReference type="OrthoDB" id="3251668at2759"/>
<gene>
    <name evidence="4" type="ORF">SETTUDRAFT_139624</name>
</gene>
<keyword evidence="5" id="KW-1185">Reference proteome</keyword>
<feature type="domain" description="Zn(2)-C6 fungal-type" evidence="3">
    <location>
        <begin position="335"/>
        <end position="365"/>
    </location>
</feature>
<dbReference type="PANTHER" id="PTHR37534">
    <property type="entry name" value="TRANSCRIPTIONAL ACTIVATOR PROTEIN UGA3"/>
    <property type="match status" value="1"/>
</dbReference>
<dbReference type="PROSITE" id="PS00463">
    <property type="entry name" value="ZN2_CY6_FUNGAL_1"/>
    <property type="match status" value="1"/>
</dbReference>
<accession>R0JPX3</accession>
<dbReference type="Proteomes" id="UP000016935">
    <property type="component" value="Unassembled WGS sequence"/>
</dbReference>
<evidence type="ECO:0000259" key="3">
    <source>
        <dbReference type="PROSITE" id="PS50048"/>
    </source>
</evidence>
<organism evidence="4 5">
    <name type="scientific">Exserohilum turcicum (strain 28A)</name>
    <name type="common">Northern leaf blight fungus</name>
    <name type="synonym">Setosphaeria turcica</name>
    <dbReference type="NCBI Taxonomy" id="671987"/>
    <lineage>
        <taxon>Eukaryota</taxon>
        <taxon>Fungi</taxon>
        <taxon>Dikarya</taxon>
        <taxon>Ascomycota</taxon>
        <taxon>Pezizomycotina</taxon>
        <taxon>Dothideomycetes</taxon>
        <taxon>Pleosporomycetidae</taxon>
        <taxon>Pleosporales</taxon>
        <taxon>Pleosporineae</taxon>
        <taxon>Pleosporaceae</taxon>
        <taxon>Exserohilum</taxon>
    </lineage>
</organism>
<dbReference type="SUPFAM" id="SSF57701">
    <property type="entry name" value="Zn2/Cys6 DNA-binding domain"/>
    <property type="match status" value="2"/>
</dbReference>
<dbReference type="GO" id="GO:0045944">
    <property type="term" value="P:positive regulation of transcription by RNA polymerase II"/>
    <property type="evidence" value="ECO:0007669"/>
    <property type="project" value="TreeGrafter"/>
</dbReference>
<dbReference type="GeneID" id="19396518"/>
<dbReference type="RefSeq" id="XP_008028998.1">
    <property type="nucleotide sequence ID" value="XM_008030807.1"/>
</dbReference>
<evidence type="ECO:0000313" key="4">
    <source>
        <dbReference type="EMBL" id="EOA83223.1"/>
    </source>
</evidence>
<reference evidence="4 5" key="2">
    <citation type="journal article" date="2013" name="PLoS Genet.">
        <title>Comparative genome structure, secondary metabolite, and effector coding capacity across Cochliobolus pathogens.</title>
        <authorList>
            <person name="Condon B.J."/>
            <person name="Leng Y."/>
            <person name="Wu D."/>
            <person name="Bushley K.E."/>
            <person name="Ohm R.A."/>
            <person name="Otillar R."/>
            <person name="Martin J."/>
            <person name="Schackwitz W."/>
            <person name="Grimwood J."/>
            <person name="MohdZainudin N."/>
            <person name="Xue C."/>
            <person name="Wang R."/>
            <person name="Manning V.A."/>
            <person name="Dhillon B."/>
            <person name="Tu Z.J."/>
            <person name="Steffenson B.J."/>
            <person name="Salamov A."/>
            <person name="Sun H."/>
            <person name="Lowry S."/>
            <person name="LaButti K."/>
            <person name="Han J."/>
            <person name="Copeland A."/>
            <person name="Lindquist E."/>
            <person name="Barry K."/>
            <person name="Schmutz J."/>
            <person name="Baker S.E."/>
            <person name="Ciuffetti L.M."/>
            <person name="Grigoriev I.V."/>
            <person name="Zhong S."/>
            <person name="Turgeon B.G."/>
        </authorList>
    </citation>
    <scope>NUCLEOTIDE SEQUENCE [LARGE SCALE GENOMIC DNA]</scope>
    <source>
        <strain evidence="5">28A</strain>
    </source>
</reference>
<feature type="region of interest" description="Disordered" evidence="2">
    <location>
        <begin position="150"/>
        <end position="178"/>
    </location>
</feature>
<evidence type="ECO:0000313" key="5">
    <source>
        <dbReference type="Proteomes" id="UP000016935"/>
    </source>
</evidence>
<protein>
    <recommendedName>
        <fullName evidence="3">Zn(2)-C6 fungal-type domain-containing protein</fullName>
    </recommendedName>
</protein>
<dbReference type="Pfam" id="PF00172">
    <property type="entry name" value="Zn_clus"/>
    <property type="match status" value="2"/>
</dbReference>
<dbReference type="AlphaFoldDB" id="R0JPX3"/>
<dbReference type="PROSITE" id="PS50048">
    <property type="entry name" value="ZN2_CY6_FUNGAL_2"/>
    <property type="match status" value="2"/>
</dbReference>
<dbReference type="GO" id="GO:0000976">
    <property type="term" value="F:transcription cis-regulatory region binding"/>
    <property type="evidence" value="ECO:0007669"/>
    <property type="project" value="TreeGrafter"/>
</dbReference>
<dbReference type="CDD" id="cd00067">
    <property type="entry name" value="GAL4"/>
    <property type="match status" value="2"/>
</dbReference>
<dbReference type="eggNOG" id="ENOG502SV78">
    <property type="taxonomic scope" value="Eukaryota"/>
</dbReference>
<dbReference type="STRING" id="671987.R0JPX3"/>
<dbReference type="PANTHER" id="PTHR37534:SF7">
    <property type="entry name" value="TRANSCRIPTIONAL ACTIVATOR PROTEIN UGA3"/>
    <property type="match status" value="1"/>
</dbReference>
<dbReference type="HOGENOM" id="CLU_056581_0_0_1"/>
<feature type="compositionally biased region" description="Basic and acidic residues" evidence="2">
    <location>
        <begin position="251"/>
        <end position="264"/>
    </location>
</feature>
<dbReference type="SMART" id="SM00066">
    <property type="entry name" value="GAL4"/>
    <property type="match status" value="2"/>
</dbReference>
<name>R0JPX3_EXST2</name>
<dbReference type="GO" id="GO:0005634">
    <property type="term" value="C:nucleus"/>
    <property type="evidence" value="ECO:0007669"/>
    <property type="project" value="TreeGrafter"/>
</dbReference>
<feature type="domain" description="Zn(2)-C6 fungal-type" evidence="3">
    <location>
        <begin position="377"/>
        <end position="407"/>
    </location>
</feature>
<dbReference type="InterPro" id="IPR001138">
    <property type="entry name" value="Zn2Cys6_DnaBD"/>
</dbReference>
<feature type="compositionally biased region" description="Basic and acidic residues" evidence="2">
    <location>
        <begin position="156"/>
        <end position="165"/>
    </location>
</feature>
<dbReference type="EMBL" id="KB908833">
    <property type="protein sequence ID" value="EOA83223.1"/>
    <property type="molecule type" value="Genomic_DNA"/>
</dbReference>
<feature type="region of interest" description="Disordered" evidence="2">
    <location>
        <begin position="209"/>
        <end position="325"/>
    </location>
</feature>
<dbReference type="GO" id="GO:0000981">
    <property type="term" value="F:DNA-binding transcription factor activity, RNA polymerase II-specific"/>
    <property type="evidence" value="ECO:0007669"/>
    <property type="project" value="InterPro"/>
</dbReference>
<dbReference type="GO" id="GO:0008270">
    <property type="term" value="F:zinc ion binding"/>
    <property type="evidence" value="ECO:0007669"/>
    <property type="project" value="InterPro"/>
</dbReference>
<dbReference type="Gene3D" id="4.10.240.10">
    <property type="entry name" value="Zn(2)-C6 fungal-type DNA-binding domain"/>
    <property type="match status" value="2"/>
</dbReference>
<dbReference type="InterPro" id="IPR036864">
    <property type="entry name" value="Zn2-C6_fun-type_DNA-bd_sf"/>
</dbReference>
<reference evidence="4 5" key="1">
    <citation type="journal article" date="2012" name="PLoS Pathog.">
        <title>Diverse lifestyles and strategies of plant pathogenesis encoded in the genomes of eighteen Dothideomycetes fungi.</title>
        <authorList>
            <person name="Ohm R.A."/>
            <person name="Feau N."/>
            <person name="Henrissat B."/>
            <person name="Schoch C.L."/>
            <person name="Horwitz B.A."/>
            <person name="Barry K.W."/>
            <person name="Condon B.J."/>
            <person name="Copeland A.C."/>
            <person name="Dhillon B."/>
            <person name="Glaser F."/>
            <person name="Hesse C.N."/>
            <person name="Kosti I."/>
            <person name="LaButti K."/>
            <person name="Lindquist E.A."/>
            <person name="Lucas S."/>
            <person name="Salamov A.A."/>
            <person name="Bradshaw R.E."/>
            <person name="Ciuffetti L."/>
            <person name="Hamelin R.C."/>
            <person name="Kema G.H.J."/>
            <person name="Lawrence C."/>
            <person name="Scott J.A."/>
            <person name="Spatafora J.W."/>
            <person name="Turgeon B.G."/>
            <person name="de Wit P.J.G.M."/>
            <person name="Zhong S."/>
            <person name="Goodwin S.B."/>
            <person name="Grigoriev I.V."/>
        </authorList>
    </citation>
    <scope>NUCLEOTIDE SEQUENCE [LARGE SCALE GENOMIC DNA]</scope>
    <source>
        <strain evidence="5">28A</strain>
    </source>
</reference>
<sequence>MEHLDDELDLRYHKGLDPDVYYRCPTLESLEGALRNELDKSSASFVPTHVVTEFIFAPASTITIPVTQQLHLDALIEPADHLQSIAVEYALCSDIHGKERLRVQRAIARSIIAAIQETDGFEYSERSVHSKAGGDGARLRYVCRDSLQNRYRKSNTKKDASHDSDGSDLDPGKQAPGMLPTYDCGGAIHVKFSLKRRAINVVYKHNPIHTARPASDSPPLPAIGDYVDDVAPPAAPAPEKQPPRKRKRSKRAEVEVNDENRNDNLDMTSFPEPQKPLAKKRKKEGATQLPKPAQAVSPKQSKKAKSLASTAKPQKKASVAANSRVSLPLPPSNKACIRCRERKIKCDKSAPTCNQCQRGLWTCQYEVLAKKKRSRNGCQNCKDRKRKCTEERPSCAHCLRLDDDCEYATYP</sequence>
<proteinExistence type="predicted"/>
<evidence type="ECO:0000256" key="2">
    <source>
        <dbReference type="SAM" id="MobiDB-lite"/>
    </source>
</evidence>
<evidence type="ECO:0000256" key="1">
    <source>
        <dbReference type="ARBA" id="ARBA00023242"/>
    </source>
</evidence>
<keyword evidence="1" id="KW-0539">Nucleus</keyword>